<proteinExistence type="inferred from homology"/>
<evidence type="ECO:0000256" key="1">
    <source>
        <dbReference type="ARBA" id="ARBA00006157"/>
    </source>
</evidence>
<reference evidence="6 7" key="1">
    <citation type="submission" date="2014-06" db="EMBL/GenBank/DDBJ databases">
        <authorList>
            <person name="Ju J."/>
            <person name="Zhang J."/>
        </authorList>
    </citation>
    <scope>NUCLEOTIDE SEQUENCE [LARGE SCALE GENOMIC DNA]</scope>
    <source>
        <strain evidence="6">DmL_050</strain>
    </source>
</reference>
<evidence type="ECO:0000256" key="4">
    <source>
        <dbReference type="ARBA" id="ARBA00023163"/>
    </source>
</evidence>
<evidence type="ECO:0000259" key="5">
    <source>
        <dbReference type="Pfam" id="PF13693"/>
    </source>
</evidence>
<dbReference type="GO" id="GO:0003677">
    <property type="term" value="F:DNA binding"/>
    <property type="evidence" value="ECO:0007669"/>
    <property type="project" value="UniProtKB-KW"/>
</dbReference>
<evidence type="ECO:0000313" key="7">
    <source>
        <dbReference type="Proteomes" id="UP000195072"/>
    </source>
</evidence>
<dbReference type="AlphaFoldDB" id="A0A252EJ15"/>
<comment type="caution">
    <text evidence="6">The sequence shown here is derived from an EMBL/GenBank/DDBJ whole genome shotgun (WGS) entry which is preliminary data.</text>
</comment>
<dbReference type="RefSeq" id="WP_086897552.1">
    <property type="nucleotide sequence ID" value="NZ_JOOZ01000036.1"/>
</dbReference>
<dbReference type="Gene3D" id="1.10.260.40">
    <property type="entry name" value="lambda repressor-like DNA-binding domains"/>
    <property type="match status" value="1"/>
</dbReference>
<comment type="similarity">
    <text evidence="1">Belongs to the ner transcriptional regulatory family.</text>
</comment>
<dbReference type="EMBL" id="JOOZ01000036">
    <property type="protein sequence ID" value="OUL66356.1"/>
    <property type="molecule type" value="Genomic_DNA"/>
</dbReference>
<evidence type="ECO:0000256" key="2">
    <source>
        <dbReference type="ARBA" id="ARBA00023015"/>
    </source>
</evidence>
<organism evidence="6 7">
    <name type="scientific">Acetobacter senegalensis</name>
    <dbReference type="NCBI Taxonomy" id="446692"/>
    <lineage>
        <taxon>Bacteria</taxon>
        <taxon>Pseudomonadati</taxon>
        <taxon>Pseudomonadota</taxon>
        <taxon>Alphaproteobacteria</taxon>
        <taxon>Acetobacterales</taxon>
        <taxon>Acetobacteraceae</taxon>
        <taxon>Acetobacter</taxon>
    </lineage>
</organism>
<evidence type="ECO:0000313" key="6">
    <source>
        <dbReference type="EMBL" id="OUL66356.1"/>
    </source>
</evidence>
<protein>
    <recommendedName>
        <fullName evidence="5">Ner winged helix-turn-helix DNA-binding domain-containing protein</fullName>
    </recommendedName>
</protein>
<keyword evidence="2" id="KW-0805">Transcription regulation</keyword>
<accession>A0A252EJ15</accession>
<dbReference type="InterPro" id="IPR010982">
    <property type="entry name" value="Lambda_DNA-bd_dom_sf"/>
</dbReference>
<dbReference type="Pfam" id="PF13693">
    <property type="entry name" value="HTH_35"/>
    <property type="match status" value="1"/>
</dbReference>
<feature type="domain" description="Ner winged helix-turn-helix DNA-binding" evidence="5">
    <location>
        <begin position="8"/>
        <end position="78"/>
    </location>
</feature>
<keyword evidence="3" id="KW-0238">DNA-binding</keyword>
<evidence type="ECO:0000256" key="3">
    <source>
        <dbReference type="ARBA" id="ARBA00023125"/>
    </source>
</evidence>
<dbReference type="Proteomes" id="UP000195072">
    <property type="component" value="Unassembled WGS sequence"/>
</dbReference>
<dbReference type="InterPro" id="IPR038722">
    <property type="entry name" value="Ner_HTH_dom"/>
</dbReference>
<gene>
    <name evidence="6" type="ORF">HK16_10810</name>
</gene>
<name>A0A252EJ15_9PROT</name>
<keyword evidence="4" id="KW-0804">Transcription</keyword>
<dbReference type="SUPFAM" id="SSF47413">
    <property type="entry name" value="lambda repressor-like DNA-binding domains"/>
    <property type="match status" value="1"/>
</dbReference>
<sequence>MAQKPMGMHPEDIKAALRKMFGSLAAFSVMIGRDSRAVSKTIATPGYSVPIEREIAKALKMAVKAIWPERYHSDGTPVSFVVPRIPTAQRSGAHRQNEVAS</sequence>